<keyword evidence="4 9" id="KW-1003">Cell membrane</keyword>
<dbReference type="PANTHER" id="PTHR30386">
    <property type="entry name" value="MEMBRANE FUSION SUBUNIT OF EMRAB-TOLC MULTIDRUG EFFLUX PUMP"/>
    <property type="match status" value="1"/>
</dbReference>
<dbReference type="InterPro" id="IPR050739">
    <property type="entry name" value="MFP"/>
</dbReference>
<dbReference type="PANTHER" id="PTHR30386:SF26">
    <property type="entry name" value="TRANSPORT PROTEIN COMB"/>
    <property type="match status" value="1"/>
</dbReference>
<proteinExistence type="inferred from homology"/>
<dbReference type="SUPFAM" id="SSF111369">
    <property type="entry name" value="HlyD-like secretion proteins"/>
    <property type="match status" value="1"/>
</dbReference>
<gene>
    <name evidence="12" type="ORF">JANAI62_20310</name>
</gene>
<evidence type="ECO:0000256" key="9">
    <source>
        <dbReference type="RuleBase" id="RU365093"/>
    </source>
</evidence>
<dbReference type="Proteomes" id="UP000786693">
    <property type="component" value="Unassembled WGS sequence"/>
</dbReference>
<feature type="coiled-coil region" evidence="10">
    <location>
        <begin position="138"/>
        <end position="165"/>
    </location>
</feature>
<evidence type="ECO:0000256" key="6">
    <source>
        <dbReference type="ARBA" id="ARBA00022692"/>
    </source>
</evidence>
<comment type="similarity">
    <text evidence="2 9">Belongs to the membrane fusion protein (MFP) (TC 8.A.1) family.</text>
</comment>
<evidence type="ECO:0000256" key="5">
    <source>
        <dbReference type="ARBA" id="ARBA00022519"/>
    </source>
</evidence>
<comment type="subcellular location">
    <subcellularLocation>
        <location evidence="1 9">Cell inner membrane</location>
        <topology evidence="1 9">Single-pass membrane protein</topology>
    </subcellularLocation>
</comment>
<keyword evidence="13" id="KW-1185">Reference proteome</keyword>
<evidence type="ECO:0000256" key="10">
    <source>
        <dbReference type="SAM" id="Coils"/>
    </source>
</evidence>
<keyword evidence="3 9" id="KW-0813">Transport</keyword>
<evidence type="ECO:0000313" key="12">
    <source>
        <dbReference type="EMBL" id="GIT95408.1"/>
    </source>
</evidence>
<evidence type="ECO:0000256" key="3">
    <source>
        <dbReference type="ARBA" id="ARBA00022448"/>
    </source>
</evidence>
<keyword evidence="6 9" id="KW-0812">Transmembrane</keyword>
<reference evidence="12 13" key="1">
    <citation type="submission" date="2021-05" db="EMBL/GenBank/DDBJ databases">
        <title>Bacteria Genome sequencing.</title>
        <authorList>
            <person name="Takabe Y."/>
            <person name="Nakajima Y."/>
            <person name="Suzuki S."/>
            <person name="Shiozaki T."/>
        </authorList>
    </citation>
    <scope>NUCLEOTIDE SEQUENCE [LARGE SCALE GENOMIC DNA]</scope>
    <source>
        <strain evidence="12 13">AI_62</strain>
    </source>
</reference>
<protein>
    <recommendedName>
        <fullName evidence="9">Membrane fusion protein (MFP) family protein</fullName>
    </recommendedName>
</protein>
<keyword evidence="10" id="KW-0175">Coiled coil</keyword>
<keyword evidence="7 9" id="KW-1133">Transmembrane helix</keyword>
<comment type="caution">
    <text evidence="12">The sequence shown here is derived from an EMBL/GenBank/DDBJ whole genome shotgun (WGS) entry which is preliminary data.</text>
</comment>
<dbReference type="RefSeq" id="WP_220748900.1">
    <property type="nucleotide sequence ID" value="NZ_BPFH01000003.1"/>
</dbReference>
<feature type="domain" description="AprE-like beta-barrel" evidence="11">
    <location>
        <begin position="325"/>
        <end position="411"/>
    </location>
</feature>
<name>A0ABQ4NLW9_9RHOB</name>
<dbReference type="Gene3D" id="2.40.50.100">
    <property type="match status" value="1"/>
</dbReference>
<feature type="transmembrane region" description="Helical" evidence="9">
    <location>
        <begin position="12"/>
        <end position="34"/>
    </location>
</feature>
<evidence type="ECO:0000256" key="4">
    <source>
        <dbReference type="ARBA" id="ARBA00022475"/>
    </source>
</evidence>
<evidence type="ECO:0000256" key="1">
    <source>
        <dbReference type="ARBA" id="ARBA00004377"/>
    </source>
</evidence>
<accession>A0ABQ4NLW9</accession>
<evidence type="ECO:0000256" key="8">
    <source>
        <dbReference type="ARBA" id="ARBA00023136"/>
    </source>
</evidence>
<dbReference type="InterPro" id="IPR058982">
    <property type="entry name" value="Beta-barrel_AprE"/>
</dbReference>
<keyword evidence="8 9" id="KW-0472">Membrane</keyword>
<keyword evidence="5 9" id="KW-0997">Cell inner membrane</keyword>
<dbReference type="Pfam" id="PF26002">
    <property type="entry name" value="Beta-barrel_AprE"/>
    <property type="match status" value="1"/>
</dbReference>
<dbReference type="NCBIfam" id="TIGR01843">
    <property type="entry name" value="type_I_hlyD"/>
    <property type="match status" value="1"/>
</dbReference>
<sequence length="435" mass="46890">MTSPALSLTSPTLHGTILGTIAVFVTILAMSFVFRIEVVARGQGRVVPVERVQSIQPEFAGRITQIAVRDGATVAQGDVLLRLDDTAPRARLATVQAEIDRLVVERGRIDAFSGRLVDPSRPMELPTAFPVPADLRASAAYAEELRLLRAEIDALQSAVAQLDARGAALARGEAVAQAAIDRIDASLTVQAERVEIARTLFAQGTASRAALLDVEQVLADLEGDRDIQVRELERRAAERVALETERQALYATQRADRAARRAEIEALLAVLEQDRTTAAREVEVTVLRAPLAGTVEGLAVFTLGGLAEAGQELMRIVPTGGAVEVQAVFPNQDIGFMARAQPVNIRLDAYPSERFGFVTGQVADLAADSTPQDNGTWGYVVRVTPDAQMLMAGEDSFALRPGMTATVDVTTDDRRIISYFFAPILRTVQDALGER</sequence>
<dbReference type="InterPro" id="IPR010129">
    <property type="entry name" value="T1SS_HlyD"/>
</dbReference>
<evidence type="ECO:0000259" key="11">
    <source>
        <dbReference type="Pfam" id="PF26002"/>
    </source>
</evidence>
<evidence type="ECO:0000256" key="2">
    <source>
        <dbReference type="ARBA" id="ARBA00009477"/>
    </source>
</evidence>
<evidence type="ECO:0000256" key="7">
    <source>
        <dbReference type="ARBA" id="ARBA00022989"/>
    </source>
</evidence>
<organism evidence="12 13">
    <name type="scientific">Jannaschia pagri</name>
    <dbReference type="NCBI Taxonomy" id="2829797"/>
    <lineage>
        <taxon>Bacteria</taxon>
        <taxon>Pseudomonadati</taxon>
        <taxon>Pseudomonadota</taxon>
        <taxon>Alphaproteobacteria</taxon>
        <taxon>Rhodobacterales</taxon>
        <taxon>Roseobacteraceae</taxon>
        <taxon>Jannaschia</taxon>
    </lineage>
</organism>
<dbReference type="Gene3D" id="2.40.30.170">
    <property type="match status" value="1"/>
</dbReference>
<evidence type="ECO:0000313" key="13">
    <source>
        <dbReference type="Proteomes" id="UP000786693"/>
    </source>
</evidence>
<dbReference type="PRINTS" id="PR01490">
    <property type="entry name" value="RTXTOXIND"/>
</dbReference>
<dbReference type="EMBL" id="BPFH01000003">
    <property type="protein sequence ID" value="GIT95408.1"/>
    <property type="molecule type" value="Genomic_DNA"/>
</dbReference>